<dbReference type="EMBL" id="MCIA01000017">
    <property type="protein sequence ID" value="RKD31580.1"/>
    <property type="molecule type" value="Genomic_DNA"/>
</dbReference>
<accession>A0A419T1Z0</accession>
<feature type="chain" id="PRO_5019199267" description="Trigger factor C-terminal domain-containing protein" evidence="1">
    <location>
        <begin position="24"/>
        <end position="190"/>
    </location>
</feature>
<reference evidence="2 3" key="1">
    <citation type="submission" date="2016-08" db="EMBL/GenBank/DDBJ databases">
        <title>A new outlook on sporulation: Clostridium algidixylanolyticum.</title>
        <authorList>
            <person name="Poppleton D.I."/>
            <person name="Gribaldo S."/>
        </authorList>
    </citation>
    <scope>NUCLEOTIDE SEQUENCE [LARGE SCALE GENOMIC DNA]</scope>
    <source>
        <strain evidence="2 3">SPL73</strain>
    </source>
</reference>
<dbReference type="AlphaFoldDB" id="A0A419T1Z0"/>
<dbReference type="Proteomes" id="UP000284277">
    <property type="component" value="Unassembled WGS sequence"/>
</dbReference>
<name>A0A419T1Z0_9FIRM</name>
<evidence type="ECO:0000313" key="3">
    <source>
        <dbReference type="Proteomes" id="UP000284277"/>
    </source>
</evidence>
<evidence type="ECO:0000313" key="2">
    <source>
        <dbReference type="EMBL" id="RKD31580.1"/>
    </source>
</evidence>
<dbReference type="RefSeq" id="WP_120196947.1">
    <property type="nucleotide sequence ID" value="NZ_MCIA01000017.1"/>
</dbReference>
<evidence type="ECO:0000256" key="1">
    <source>
        <dbReference type="SAM" id="SignalP"/>
    </source>
</evidence>
<feature type="signal peptide" evidence="1">
    <location>
        <begin position="1"/>
        <end position="23"/>
    </location>
</feature>
<comment type="caution">
    <text evidence="2">The sequence shown here is derived from an EMBL/GenBank/DDBJ whole genome shotgun (WGS) entry which is preliminary data.</text>
</comment>
<dbReference type="OrthoDB" id="4229635at2"/>
<evidence type="ECO:0008006" key="4">
    <source>
        <dbReference type="Google" id="ProtNLM"/>
    </source>
</evidence>
<protein>
    <recommendedName>
        <fullName evidence="4">Trigger factor C-terminal domain-containing protein</fullName>
    </recommendedName>
</protein>
<sequence>MKKRTYMIGTVFILCVATCFLTAFQSKPVITVNGHKIYEDEYSLLSHVFTGGVQAGEQRPEDRVTFAKVEQQMLKENAVIEDISYSAFCKTVEKENEARKKAIVAGEKIYGPKEYDTRIYYDYIYSEAKERMIKDVLMGRISEDEVIRVTETNGSELKEEEDKQYIRYQIAKECYMAELKERVSKAVVKE</sequence>
<gene>
    <name evidence="2" type="ORF">BET01_19815</name>
</gene>
<organism evidence="2 3">
    <name type="scientific">Lacrimispora algidixylanolytica</name>
    <dbReference type="NCBI Taxonomy" id="94868"/>
    <lineage>
        <taxon>Bacteria</taxon>
        <taxon>Bacillati</taxon>
        <taxon>Bacillota</taxon>
        <taxon>Clostridia</taxon>
        <taxon>Lachnospirales</taxon>
        <taxon>Lachnospiraceae</taxon>
        <taxon>Lacrimispora</taxon>
    </lineage>
</organism>
<keyword evidence="1" id="KW-0732">Signal</keyword>
<proteinExistence type="predicted"/>
<keyword evidence="3" id="KW-1185">Reference proteome</keyword>